<dbReference type="Proteomes" id="UP000482155">
    <property type="component" value="Unassembled WGS sequence"/>
</dbReference>
<proteinExistence type="predicted"/>
<reference evidence="2 3" key="1">
    <citation type="submission" date="2020-02" db="EMBL/GenBank/DDBJ databases">
        <authorList>
            <person name="Kim M.K."/>
        </authorList>
    </citation>
    <scope>NUCLEOTIDE SEQUENCE [LARGE SCALE GENOMIC DNA]</scope>
    <source>
        <strain evidence="2 3">17J57-3</strain>
    </source>
</reference>
<feature type="transmembrane region" description="Helical" evidence="1">
    <location>
        <begin position="95"/>
        <end position="120"/>
    </location>
</feature>
<name>A0A6B3SU89_9BURK</name>
<accession>A0A6B3SU89</accession>
<organism evidence="2 3">
    <name type="scientific">Noviherbaspirillum galbum</name>
    <dbReference type="NCBI Taxonomy" id="2709383"/>
    <lineage>
        <taxon>Bacteria</taxon>
        <taxon>Pseudomonadati</taxon>
        <taxon>Pseudomonadota</taxon>
        <taxon>Betaproteobacteria</taxon>
        <taxon>Burkholderiales</taxon>
        <taxon>Oxalobacteraceae</taxon>
        <taxon>Noviherbaspirillum</taxon>
    </lineage>
</organism>
<keyword evidence="3" id="KW-1185">Reference proteome</keyword>
<keyword evidence="1" id="KW-1133">Transmembrane helix</keyword>
<dbReference type="AlphaFoldDB" id="A0A6B3SU89"/>
<comment type="caution">
    <text evidence="2">The sequence shown here is derived from an EMBL/GenBank/DDBJ whole genome shotgun (WGS) entry which is preliminary data.</text>
</comment>
<dbReference type="RefSeq" id="WP_163968508.1">
    <property type="nucleotide sequence ID" value="NZ_JAAIVB010000082.1"/>
</dbReference>
<dbReference type="EMBL" id="JAAIVB010000082">
    <property type="protein sequence ID" value="NEX64570.1"/>
    <property type="molecule type" value="Genomic_DNA"/>
</dbReference>
<gene>
    <name evidence="2" type="ORF">G3574_26110</name>
</gene>
<keyword evidence="1" id="KW-0472">Membrane</keyword>
<feature type="transmembrane region" description="Helical" evidence="1">
    <location>
        <begin position="70"/>
        <end position="89"/>
    </location>
</feature>
<feature type="transmembrane region" description="Helical" evidence="1">
    <location>
        <begin position="12"/>
        <end position="33"/>
    </location>
</feature>
<sequence length="134" mass="14684">MKNQITGEKPQSVVTAVHLLWAAFAIGLIRLLLDFLHLGTTSLTASTYCILICTFGLSGLLIFKVSGGRNWARITFLLVFVMGAMQTLPTALEEFSISAVVGALFIAKNVFQAYGLFLLFTRPGSIWFRKIVPA</sequence>
<keyword evidence="1" id="KW-0812">Transmembrane</keyword>
<evidence type="ECO:0000256" key="1">
    <source>
        <dbReference type="SAM" id="Phobius"/>
    </source>
</evidence>
<evidence type="ECO:0000313" key="2">
    <source>
        <dbReference type="EMBL" id="NEX64570.1"/>
    </source>
</evidence>
<evidence type="ECO:0000313" key="3">
    <source>
        <dbReference type="Proteomes" id="UP000482155"/>
    </source>
</evidence>
<feature type="transmembrane region" description="Helical" evidence="1">
    <location>
        <begin position="45"/>
        <end position="63"/>
    </location>
</feature>
<protein>
    <submittedName>
        <fullName evidence="2">Uncharacterized protein</fullName>
    </submittedName>
</protein>